<sequence>MHVRLVTTRMLLCCAFFGPIWVCFRLDARLQTERLDRCERRVLRTLHSYENVQRAGTLHLPHRRFAPCPLHAVVLAPITREASCADLLYNLPIQLVNTTVRFGPETPLLDVLDHPKASCGLQYAAASGKDISPTLHSHVNRLLDRVATLARVEQQLTSHSFHRSGAQHANSCAQLAARWISNRAA</sequence>
<feature type="non-terminal residue" evidence="1">
    <location>
        <position position="185"/>
    </location>
</feature>
<gene>
    <name evidence="1" type="primary">HaRxLL98</name>
</gene>
<protein>
    <submittedName>
        <fullName evidence="1">RxLR effector candidate protein</fullName>
    </submittedName>
</protein>
<accession>A0A090BH79</accession>
<proteinExistence type="evidence at transcript level"/>
<dbReference type="EMBL" id="AB922407">
    <property type="protein sequence ID" value="BAP68983.1"/>
    <property type="molecule type" value="mRNA"/>
</dbReference>
<reference evidence="1" key="1">
    <citation type="journal article" date="2014" name="PLoS Pathog.">
        <title>Expression profiling during Arabidopsis/downy mildew interaction reveals a highly-expressed effector that attenuates responses to salicylic acid.</title>
        <authorList>
            <person name="Asai S."/>
            <person name="Rallapalli G."/>
            <person name="Piquerez S.J.M."/>
            <person name="Caillaud M.C."/>
            <person name="Furzer O.J."/>
            <person name="Ishaque N."/>
            <person name="Wirthmueller L."/>
            <person name="Fabro G."/>
            <person name="Shirasu K."/>
            <person name="Jones J.D.G."/>
        </authorList>
    </citation>
    <scope>NUCLEOTIDE SEQUENCE</scope>
    <source>
        <strain evidence="1">Emoy2</strain>
    </source>
</reference>
<name>A0A090BH79_HYAAE</name>
<organism evidence="1">
    <name type="scientific">Hyaloperonospora arabidopsidis (strain Emoy2)</name>
    <name type="common">Downy mildew agent</name>
    <name type="synonym">Peronospora arabidopsidis</name>
    <dbReference type="NCBI Taxonomy" id="559515"/>
    <lineage>
        <taxon>Eukaryota</taxon>
        <taxon>Sar</taxon>
        <taxon>Stramenopiles</taxon>
        <taxon>Oomycota</taxon>
        <taxon>Peronosporomycetes</taxon>
        <taxon>Peronosporales</taxon>
        <taxon>Peronosporaceae</taxon>
        <taxon>Hyaloperonospora</taxon>
    </lineage>
</organism>
<dbReference type="AlphaFoldDB" id="A0A090BH79"/>
<evidence type="ECO:0000313" key="1">
    <source>
        <dbReference type="EMBL" id="BAP68983.1"/>
    </source>
</evidence>